<dbReference type="GO" id="GO:0006352">
    <property type="term" value="P:DNA-templated transcription initiation"/>
    <property type="evidence" value="ECO:0007669"/>
    <property type="project" value="InterPro"/>
</dbReference>
<dbReference type="InterPro" id="IPR039425">
    <property type="entry name" value="RNA_pol_sigma-70-like"/>
</dbReference>
<dbReference type="AlphaFoldDB" id="A0A2S0VVN4"/>
<dbReference type="Gene3D" id="1.10.1740.10">
    <property type="match status" value="1"/>
</dbReference>
<dbReference type="InterPro" id="IPR013325">
    <property type="entry name" value="RNA_pol_sigma_r2"/>
</dbReference>
<feature type="domain" description="RNA polymerase sigma factor 70 region 4 type 2" evidence="7">
    <location>
        <begin position="99"/>
        <end position="150"/>
    </location>
</feature>
<evidence type="ECO:0000256" key="4">
    <source>
        <dbReference type="ARBA" id="ARBA00023163"/>
    </source>
</evidence>
<evidence type="ECO:0000313" key="8">
    <source>
        <dbReference type="EMBL" id="AWB68268.1"/>
    </source>
</evidence>
<feature type="domain" description="RNA polymerase sigma-70 region 2" evidence="6">
    <location>
        <begin position="7"/>
        <end position="68"/>
    </location>
</feature>
<dbReference type="SUPFAM" id="SSF88659">
    <property type="entry name" value="Sigma3 and sigma4 domains of RNA polymerase sigma factors"/>
    <property type="match status" value="1"/>
</dbReference>
<reference evidence="8 9" key="1">
    <citation type="submission" date="2018-01" db="EMBL/GenBank/DDBJ databases">
        <title>Genome sequence of a Cantenovulum-like bacteria.</title>
        <authorList>
            <person name="Tan W.R."/>
            <person name="Lau N.-S."/>
            <person name="Go F."/>
            <person name="Amirul A.-A.A."/>
        </authorList>
    </citation>
    <scope>NUCLEOTIDE SEQUENCE [LARGE SCALE GENOMIC DNA]</scope>
    <source>
        <strain evidence="8 9">CCB-QB4</strain>
    </source>
</reference>
<dbReference type="Proteomes" id="UP000244441">
    <property type="component" value="Chromosome"/>
</dbReference>
<gene>
    <name evidence="8" type="ORF">C2869_18430</name>
</gene>
<dbReference type="InterPro" id="IPR036388">
    <property type="entry name" value="WH-like_DNA-bd_sf"/>
</dbReference>
<accession>A0A2S0VVN4</accession>
<evidence type="ECO:0000256" key="1">
    <source>
        <dbReference type="ARBA" id="ARBA00010641"/>
    </source>
</evidence>
<dbReference type="CDD" id="cd06171">
    <property type="entry name" value="Sigma70_r4"/>
    <property type="match status" value="1"/>
</dbReference>
<dbReference type="RefSeq" id="WP_108604332.1">
    <property type="nucleotide sequence ID" value="NZ_CP026604.1"/>
</dbReference>
<dbReference type="Pfam" id="PF04542">
    <property type="entry name" value="Sigma70_r2"/>
    <property type="match status" value="1"/>
</dbReference>
<dbReference type="GO" id="GO:0016987">
    <property type="term" value="F:sigma factor activity"/>
    <property type="evidence" value="ECO:0007669"/>
    <property type="project" value="UniProtKB-KW"/>
</dbReference>
<dbReference type="PANTHER" id="PTHR43133:SF25">
    <property type="entry name" value="RNA POLYMERASE SIGMA FACTOR RFAY-RELATED"/>
    <property type="match status" value="1"/>
</dbReference>
<keyword evidence="2" id="KW-0805">Transcription regulation</keyword>
<organism evidence="8 9">
    <name type="scientific">Saccharobesus litoralis</name>
    <dbReference type="NCBI Taxonomy" id="2172099"/>
    <lineage>
        <taxon>Bacteria</taxon>
        <taxon>Pseudomonadati</taxon>
        <taxon>Pseudomonadota</taxon>
        <taxon>Gammaproteobacteria</taxon>
        <taxon>Alteromonadales</taxon>
        <taxon>Alteromonadaceae</taxon>
        <taxon>Saccharobesus</taxon>
    </lineage>
</organism>
<sequence>MKQELTRIVPMIRRFAYSLTGSYADADDLLQSTVEKILSKPVPEDAELSQWAFRICRNLWIDEFRARKIRQHDQIEETEVDSTDLAPEQTHQSSANVKQIHAAMDVLPADQRSIISLVAIQGMSYKEVASTLSVPVGTVMSRLARARASLSQYLKHQLGEASYE</sequence>
<name>A0A2S0VVN4_9ALTE</name>
<protein>
    <submittedName>
        <fullName evidence="8">RNA polymerase subunit sigma-70</fullName>
    </submittedName>
</protein>
<keyword evidence="9" id="KW-1185">Reference proteome</keyword>
<evidence type="ECO:0000256" key="5">
    <source>
        <dbReference type="SAM" id="MobiDB-lite"/>
    </source>
</evidence>
<evidence type="ECO:0000259" key="7">
    <source>
        <dbReference type="Pfam" id="PF08281"/>
    </source>
</evidence>
<dbReference type="InterPro" id="IPR013324">
    <property type="entry name" value="RNA_pol_sigma_r3/r4-like"/>
</dbReference>
<dbReference type="GO" id="GO:0003677">
    <property type="term" value="F:DNA binding"/>
    <property type="evidence" value="ECO:0007669"/>
    <property type="project" value="InterPro"/>
</dbReference>
<dbReference type="KEGG" id="cate:C2869_18430"/>
<dbReference type="OrthoDB" id="9797134at2"/>
<dbReference type="NCBIfam" id="TIGR02937">
    <property type="entry name" value="sigma70-ECF"/>
    <property type="match status" value="1"/>
</dbReference>
<comment type="similarity">
    <text evidence="1">Belongs to the sigma-70 factor family. ECF subfamily.</text>
</comment>
<feature type="region of interest" description="Disordered" evidence="5">
    <location>
        <begin position="75"/>
        <end position="94"/>
    </location>
</feature>
<evidence type="ECO:0000313" key="9">
    <source>
        <dbReference type="Proteomes" id="UP000244441"/>
    </source>
</evidence>
<dbReference type="Pfam" id="PF08281">
    <property type="entry name" value="Sigma70_r4_2"/>
    <property type="match status" value="1"/>
</dbReference>
<dbReference type="PANTHER" id="PTHR43133">
    <property type="entry name" value="RNA POLYMERASE ECF-TYPE SIGMA FACTO"/>
    <property type="match status" value="1"/>
</dbReference>
<dbReference type="SUPFAM" id="SSF88946">
    <property type="entry name" value="Sigma2 domain of RNA polymerase sigma factors"/>
    <property type="match status" value="1"/>
</dbReference>
<dbReference type="InterPro" id="IPR007627">
    <property type="entry name" value="RNA_pol_sigma70_r2"/>
</dbReference>
<evidence type="ECO:0000256" key="2">
    <source>
        <dbReference type="ARBA" id="ARBA00023015"/>
    </source>
</evidence>
<proteinExistence type="inferred from homology"/>
<keyword evidence="3" id="KW-0731">Sigma factor</keyword>
<dbReference type="EMBL" id="CP026604">
    <property type="protein sequence ID" value="AWB68268.1"/>
    <property type="molecule type" value="Genomic_DNA"/>
</dbReference>
<dbReference type="InterPro" id="IPR013249">
    <property type="entry name" value="RNA_pol_sigma70_r4_t2"/>
</dbReference>
<dbReference type="InterPro" id="IPR014284">
    <property type="entry name" value="RNA_pol_sigma-70_dom"/>
</dbReference>
<keyword evidence="4" id="KW-0804">Transcription</keyword>
<evidence type="ECO:0000259" key="6">
    <source>
        <dbReference type="Pfam" id="PF04542"/>
    </source>
</evidence>
<evidence type="ECO:0000256" key="3">
    <source>
        <dbReference type="ARBA" id="ARBA00023082"/>
    </source>
</evidence>
<dbReference type="Gene3D" id="1.10.10.10">
    <property type="entry name" value="Winged helix-like DNA-binding domain superfamily/Winged helix DNA-binding domain"/>
    <property type="match status" value="1"/>
</dbReference>